<protein>
    <submittedName>
        <fullName evidence="3">Uncharacterized protein</fullName>
    </submittedName>
</protein>
<feature type="transmembrane region" description="Helical" evidence="2">
    <location>
        <begin position="45"/>
        <end position="64"/>
    </location>
</feature>
<evidence type="ECO:0000313" key="4">
    <source>
        <dbReference type="Proteomes" id="UP000014585"/>
    </source>
</evidence>
<dbReference type="Proteomes" id="UP000014585">
    <property type="component" value="Unassembled WGS sequence"/>
</dbReference>
<keyword evidence="2" id="KW-0472">Membrane</keyword>
<dbReference type="HOGENOM" id="CLU_1567886_0_0_6"/>
<feature type="coiled-coil region" evidence="1">
    <location>
        <begin position="78"/>
        <end position="112"/>
    </location>
</feature>
<accession>S3J741</accession>
<evidence type="ECO:0000256" key="1">
    <source>
        <dbReference type="SAM" id="Coils"/>
    </source>
</evidence>
<name>S3J741_9ENTR</name>
<gene>
    <name evidence="3" type="ORF">HMPREF0201_00167</name>
</gene>
<comment type="caution">
    <text evidence="3">The sequence shown here is derived from an EMBL/GenBank/DDBJ whole genome shotgun (WGS) entry which is preliminary data.</text>
</comment>
<sequence>MMSVGDFLKMKYTGKILTLFYAVIQAGISFVVIKISTETVNQGKLSLSITYAVLALILGLVSIGRDHIIIYMDSSSPYNKEKNEHDITKILLEAAREEIEEKKDLIHTITSNLNNTFINCKTSVNRIKEIEVLLTSLNRSAKISNCGNSKLSKTSGGNLLKSIMDAGQNS</sequence>
<keyword evidence="2" id="KW-1133">Transmembrane helix</keyword>
<dbReference type="EMBL" id="ATDT01000003">
    <property type="protein sequence ID" value="EPF20441.1"/>
    <property type="molecule type" value="Genomic_DNA"/>
</dbReference>
<keyword evidence="2" id="KW-0812">Transmembrane</keyword>
<evidence type="ECO:0000256" key="2">
    <source>
        <dbReference type="SAM" id="Phobius"/>
    </source>
</evidence>
<evidence type="ECO:0000313" key="3">
    <source>
        <dbReference type="EMBL" id="EPF20441.1"/>
    </source>
</evidence>
<organism evidence="3 4">
    <name type="scientific">Cedecea davisae DSM 4568</name>
    <dbReference type="NCBI Taxonomy" id="566551"/>
    <lineage>
        <taxon>Bacteria</taxon>
        <taxon>Pseudomonadati</taxon>
        <taxon>Pseudomonadota</taxon>
        <taxon>Gammaproteobacteria</taxon>
        <taxon>Enterobacterales</taxon>
        <taxon>Enterobacteriaceae</taxon>
        <taxon>Cedecea</taxon>
    </lineage>
</organism>
<reference evidence="3 4" key="1">
    <citation type="submission" date="2013-04" db="EMBL/GenBank/DDBJ databases">
        <authorList>
            <person name="Weinstock G."/>
            <person name="Sodergren E."/>
            <person name="Lobos E.A."/>
            <person name="Fulton L."/>
            <person name="Fulton R."/>
            <person name="Courtney L."/>
            <person name="Fronick C."/>
            <person name="O'Laughlin M."/>
            <person name="Godfrey J."/>
            <person name="Wilson R.M."/>
            <person name="Miner T."/>
            <person name="Farmer C."/>
            <person name="Delehaunty K."/>
            <person name="Cordes M."/>
            <person name="Minx P."/>
            <person name="Tomlinson C."/>
            <person name="Chen J."/>
            <person name="Wollam A."/>
            <person name="Pepin K.H."/>
            <person name="Palsikar V.B."/>
            <person name="Zhang X."/>
            <person name="Suruliraj S."/>
            <person name="Perna N.T."/>
            <person name="Plunkett G."/>
            <person name="Warren W."/>
            <person name="Mitreva M."/>
            <person name="Mardis E.R."/>
            <person name="Wilson R.K."/>
        </authorList>
    </citation>
    <scope>NUCLEOTIDE SEQUENCE [LARGE SCALE GENOMIC DNA]</scope>
    <source>
        <strain evidence="3 4">DSM 4568</strain>
    </source>
</reference>
<dbReference type="AlphaFoldDB" id="S3J741"/>
<proteinExistence type="predicted"/>
<feature type="transmembrane region" description="Helical" evidence="2">
    <location>
        <begin position="12"/>
        <end position="33"/>
    </location>
</feature>
<keyword evidence="1" id="KW-0175">Coiled coil</keyword>